<gene>
    <name evidence="2" type="ORF">VP1G_03626</name>
</gene>
<dbReference type="AlphaFoldDB" id="A0A194UX55"/>
<protein>
    <submittedName>
        <fullName evidence="2">Uncharacterized protein</fullName>
    </submittedName>
</protein>
<feature type="chain" id="PRO_5008265954" evidence="1">
    <location>
        <begin position="23"/>
        <end position="174"/>
    </location>
</feature>
<accession>A0A194UX55</accession>
<evidence type="ECO:0000313" key="3">
    <source>
        <dbReference type="Proteomes" id="UP000078576"/>
    </source>
</evidence>
<reference evidence="3" key="1">
    <citation type="submission" date="2014-12" db="EMBL/GenBank/DDBJ databases">
        <title>Genome Sequence of Valsa Canker Pathogens Uncovers a Specific Adaption of Colonization on Woody Bark.</title>
        <authorList>
            <person name="Yin Z."/>
            <person name="Liu H."/>
            <person name="Gao X."/>
            <person name="Li Z."/>
            <person name="Song N."/>
            <person name="Ke X."/>
            <person name="Dai Q."/>
            <person name="Wu Y."/>
            <person name="Sun Y."/>
            <person name="Xu J.-R."/>
            <person name="Kang Z.K."/>
            <person name="Wang L."/>
            <person name="Huang L."/>
        </authorList>
    </citation>
    <scope>NUCLEOTIDE SEQUENCE [LARGE SCALE GENOMIC DNA]</scope>
    <source>
        <strain evidence="3">SXYL134</strain>
    </source>
</reference>
<name>A0A194UX55_CYTMA</name>
<feature type="signal peptide" evidence="1">
    <location>
        <begin position="1"/>
        <end position="22"/>
    </location>
</feature>
<sequence>MPRLQMPLLRKFLLLRLELCTTVKPPRSRLPHRVRYQHPHQLVVPLCSSIQELGGGQYTMSFQFLRLEQGLVFLERDCEAGPRVRELGHGAFVSVENQSTAEIVNAASEVHAVSWEGLYILSKSILAVDVQDWNGLVVDEKLLGWFVCEEVWEMAKQVEDGLILSVHVHDGGPA</sequence>
<organism evidence="2 3">
    <name type="scientific">Cytospora mali</name>
    <name type="common">Apple Valsa canker fungus</name>
    <name type="synonym">Valsa mali</name>
    <dbReference type="NCBI Taxonomy" id="578113"/>
    <lineage>
        <taxon>Eukaryota</taxon>
        <taxon>Fungi</taxon>
        <taxon>Dikarya</taxon>
        <taxon>Ascomycota</taxon>
        <taxon>Pezizomycotina</taxon>
        <taxon>Sordariomycetes</taxon>
        <taxon>Sordariomycetidae</taxon>
        <taxon>Diaporthales</taxon>
        <taxon>Cytosporaceae</taxon>
        <taxon>Cytospora</taxon>
    </lineage>
</organism>
<dbReference type="Proteomes" id="UP000078576">
    <property type="component" value="Unassembled WGS sequence"/>
</dbReference>
<evidence type="ECO:0000313" key="2">
    <source>
        <dbReference type="EMBL" id="KUI56275.1"/>
    </source>
</evidence>
<evidence type="ECO:0000256" key="1">
    <source>
        <dbReference type="SAM" id="SignalP"/>
    </source>
</evidence>
<dbReference type="EMBL" id="KN714687">
    <property type="protein sequence ID" value="KUI56275.1"/>
    <property type="molecule type" value="Genomic_DNA"/>
</dbReference>
<keyword evidence="3" id="KW-1185">Reference proteome</keyword>
<proteinExistence type="predicted"/>
<keyword evidence="1" id="KW-0732">Signal</keyword>